<accession>A0A1W1HIW9</accession>
<organism evidence="1 2">
    <name type="scientific">Desulfamplus magnetovallimortis</name>
    <dbReference type="NCBI Taxonomy" id="1246637"/>
    <lineage>
        <taxon>Bacteria</taxon>
        <taxon>Pseudomonadati</taxon>
        <taxon>Thermodesulfobacteriota</taxon>
        <taxon>Desulfobacteria</taxon>
        <taxon>Desulfobacterales</taxon>
        <taxon>Desulfobacteraceae</taxon>
        <taxon>Desulfamplus</taxon>
    </lineage>
</organism>
<dbReference type="Proteomes" id="UP000191931">
    <property type="component" value="Unassembled WGS sequence"/>
</dbReference>
<keyword evidence="2" id="KW-1185">Reference proteome</keyword>
<reference evidence="1 2" key="1">
    <citation type="submission" date="2017-03" db="EMBL/GenBank/DDBJ databases">
        <authorList>
            <person name="Afonso C.L."/>
            <person name="Miller P.J."/>
            <person name="Scott M.A."/>
            <person name="Spackman E."/>
            <person name="Goraichik I."/>
            <person name="Dimitrov K.M."/>
            <person name="Suarez D.L."/>
            <person name="Swayne D.E."/>
        </authorList>
    </citation>
    <scope>NUCLEOTIDE SEQUENCE [LARGE SCALE GENOMIC DNA]</scope>
    <source>
        <strain evidence="1">PRJEB14757</strain>
    </source>
</reference>
<proteinExistence type="predicted"/>
<evidence type="ECO:0000313" key="1">
    <source>
        <dbReference type="EMBL" id="SLM32429.1"/>
    </source>
</evidence>
<dbReference type="AlphaFoldDB" id="A0A1W1HIW9"/>
<sequence length="54" mass="6442">MKSSIYMVIGWLEYDNKLWHGSFPYLHFSERKLLSGRESLTKKCKLFLVDMKDA</sequence>
<gene>
    <name evidence="1" type="ORF">MTBBW1_720006</name>
</gene>
<protein>
    <submittedName>
        <fullName evidence="1">Uncharacterized protein</fullName>
    </submittedName>
</protein>
<dbReference type="STRING" id="1246637.MTBBW1_720006"/>
<evidence type="ECO:0000313" key="2">
    <source>
        <dbReference type="Proteomes" id="UP000191931"/>
    </source>
</evidence>
<name>A0A1W1HIW9_9BACT</name>
<dbReference type="EMBL" id="FWEV01000317">
    <property type="protein sequence ID" value="SLM32429.1"/>
    <property type="molecule type" value="Genomic_DNA"/>
</dbReference>